<name>A0AAU8FZR2_9MICO</name>
<gene>
    <name evidence="1" type="ORF">ABRQ22_17255</name>
</gene>
<evidence type="ECO:0008006" key="2">
    <source>
        <dbReference type="Google" id="ProtNLM"/>
    </source>
</evidence>
<dbReference type="EMBL" id="CP159290">
    <property type="protein sequence ID" value="XCH29310.1"/>
    <property type="molecule type" value="Genomic_DNA"/>
</dbReference>
<accession>A0AAU8FZR2</accession>
<protein>
    <recommendedName>
        <fullName evidence="2">HK97 gp10 family phage protein</fullName>
    </recommendedName>
</protein>
<dbReference type="RefSeq" id="WP_353707608.1">
    <property type="nucleotide sequence ID" value="NZ_CP159290.1"/>
</dbReference>
<organism evidence="1">
    <name type="scientific">Cellulosimicrobium sp. ES-005</name>
    <dbReference type="NCBI Taxonomy" id="3163031"/>
    <lineage>
        <taxon>Bacteria</taxon>
        <taxon>Bacillati</taxon>
        <taxon>Actinomycetota</taxon>
        <taxon>Actinomycetes</taxon>
        <taxon>Micrococcales</taxon>
        <taxon>Promicromonosporaceae</taxon>
        <taxon>Cellulosimicrobium</taxon>
    </lineage>
</organism>
<sequence>MAAIDADFSEVLEVAADLGKAASRLLKDADAVAKKGAQNVKSEMIEDARGTTHFRQIERAISYERDYGAGEIGYEIGPVRGGPGSLAGAYFGWPHGGGSLSLEKPLRSEEPRLLKAVDDLAMKALGL</sequence>
<reference evidence="1" key="1">
    <citation type="submission" date="2024-06" db="EMBL/GenBank/DDBJ databases">
        <title>Complete genome sequence of the cellulolytic actinobacterium, Cellulosimicrobium ES-005.</title>
        <authorList>
            <person name="Matthews C.T."/>
            <person name="Underwood K.D."/>
            <person name="Ghanchi K.M."/>
            <person name="Fields S.D."/>
            <person name="Gardner S.G."/>
        </authorList>
    </citation>
    <scope>NUCLEOTIDE SEQUENCE</scope>
    <source>
        <strain evidence="1">ES-005</strain>
    </source>
</reference>
<proteinExistence type="predicted"/>
<dbReference type="AlphaFoldDB" id="A0AAU8FZR2"/>
<evidence type="ECO:0000313" key="1">
    <source>
        <dbReference type="EMBL" id="XCH29310.1"/>
    </source>
</evidence>